<dbReference type="EMBL" id="JAUNZN010000013">
    <property type="protein sequence ID" value="KAK4813214.1"/>
    <property type="molecule type" value="Genomic_DNA"/>
</dbReference>
<dbReference type="PANTHER" id="PTHR23324">
    <property type="entry name" value="SEC14 RELATED PROTEIN"/>
    <property type="match status" value="1"/>
</dbReference>
<dbReference type="PROSITE" id="PS50191">
    <property type="entry name" value="CRAL_TRIO"/>
    <property type="match status" value="1"/>
</dbReference>
<dbReference type="GO" id="GO:0005737">
    <property type="term" value="C:cytoplasm"/>
    <property type="evidence" value="ECO:0007669"/>
    <property type="project" value="TreeGrafter"/>
</dbReference>
<dbReference type="PROSITE" id="PS50866">
    <property type="entry name" value="GOLD"/>
    <property type="match status" value="1"/>
</dbReference>
<dbReference type="InterPro" id="IPR011074">
    <property type="entry name" value="CRAL/TRIO_N_dom"/>
</dbReference>
<reference evidence="4 5" key="1">
    <citation type="journal article" date="2023" name="J. Hered.">
        <title>Chromosome-level genome of the wood stork (Mycteria americana) provides insight into avian chromosome evolution.</title>
        <authorList>
            <person name="Flamio R. Jr."/>
            <person name="Ramstad K.M."/>
        </authorList>
    </citation>
    <scope>NUCLEOTIDE SEQUENCE [LARGE SCALE GENOMIC DNA]</scope>
    <source>
        <strain evidence="4">JAX WOST 10</strain>
    </source>
</reference>
<dbReference type="Pfam" id="PF00650">
    <property type="entry name" value="CRAL_TRIO"/>
    <property type="match status" value="1"/>
</dbReference>
<dbReference type="SMART" id="SM01100">
    <property type="entry name" value="CRAL_TRIO_N"/>
    <property type="match status" value="1"/>
</dbReference>
<dbReference type="Gene3D" id="3.40.525.10">
    <property type="entry name" value="CRAL-TRIO lipid binding domain"/>
    <property type="match status" value="2"/>
</dbReference>
<feature type="compositionally biased region" description="Pro residues" evidence="1">
    <location>
        <begin position="207"/>
        <end position="223"/>
    </location>
</feature>
<dbReference type="SMART" id="SM00516">
    <property type="entry name" value="SEC14"/>
    <property type="match status" value="1"/>
</dbReference>
<dbReference type="AlphaFoldDB" id="A0AAN7RMY3"/>
<dbReference type="Gene3D" id="2.60.120.680">
    <property type="entry name" value="GOLD domain"/>
    <property type="match status" value="1"/>
</dbReference>
<evidence type="ECO:0000259" key="3">
    <source>
        <dbReference type="PROSITE" id="PS50866"/>
    </source>
</evidence>
<organism evidence="4 5">
    <name type="scientific">Mycteria americana</name>
    <name type="common">Wood stork</name>
    <dbReference type="NCBI Taxonomy" id="33587"/>
    <lineage>
        <taxon>Eukaryota</taxon>
        <taxon>Metazoa</taxon>
        <taxon>Chordata</taxon>
        <taxon>Craniata</taxon>
        <taxon>Vertebrata</taxon>
        <taxon>Euteleostomi</taxon>
        <taxon>Archelosauria</taxon>
        <taxon>Archosauria</taxon>
        <taxon>Dinosauria</taxon>
        <taxon>Saurischia</taxon>
        <taxon>Theropoda</taxon>
        <taxon>Coelurosauria</taxon>
        <taxon>Aves</taxon>
        <taxon>Neognathae</taxon>
        <taxon>Neoaves</taxon>
        <taxon>Aequornithes</taxon>
        <taxon>Ciconiiformes</taxon>
        <taxon>Ciconiidae</taxon>
        <taxon>Mycteria</taxon>
    </lineage>
</organism>
<evidence type="ECO:0000259" key="2">
    <source>
        <dbReference type="PROSITE" id="PS50191"/>
    </source>
</evidence>
<dbReference type="SUPFAM" id="SSF52087">
    <property type="entry name" value="CRAL/TRIO domain"/>
    <property type="match status" value="2"/>
</dbReference>
<feature type="domain" description="CRAL-TRIO" evidence="2">
    <location>
        <begin position="115"/>
        <end position="507"/>
    </location>
</feature>
<comment type="caution">
    <text evidence="4">The sequence shown here is derived from an EMBL/GenBank/DDBJ whole genome shotgun (WGS) entry which is preliminary data.</text>
</comment>
<feature type="domain" description="GOLD" evidence="3">
    <location>
        <begin position="533"/>
        <end position="669"/>
    </location>
</feature>
<dbReference type="InterPro" id="IPR036865">
    <property type="entry name" value="CRAL-TRIO_dom_sf"/>
</dbReference>
<evidence type="ECO:0000313" key="4">
    <source>
        <dbReference type="EMBL" id="KAK4813214.1"/>
    </source>
</evidence>
<evidence type="ECO:0000313" key="5">
    <source>
        <dbReference type="Proteomes" id="UP001333110"/>
    </source>
</evidence>
<name>A0AAN7RMY3_MYCAM</name>
<protein>
    <recommendedName>
        <fullName evidence="6">SEC14-like protein 2</fullName>
    </recommendedName>
</protein>
<dbReference type="InterPro" id="IPR036273">
    <property type="entry name" value="CRAL/TRIO_N_dom_sf"/>
</dbReference>
<dbReference type="PANTHER" id="PTHR23324:SF83">
    <property type="entry name" value="SEC14-LIKE PROTEIN 2"/>
    <property type="match status" value="1"/>
</dbReference>
<dbReference type="InterPro" id="IPR009038">
    <property type="entry name" value="GOLD_dom"/>
</dbReference>
<sequence>MVAGTGHRVSPLSWDAPSPGWDFSRGAGGQGRDKLPAVGLLGWERGPLCQRSLFSPQFRENLQDVLPSLPSQDDCFLLKWLRARCFDLPKSEAMLRKHIEVRKHMDADNIIAWEAPEVIRKYMSGGMCGYDREGSPVWYDIIGPLDAKGLLFSASKQDLLKNKFRDCEVLRRECERQSQKVGACPHPARTLPALPAPCGPHQLSSPLSPPIRVPTSPARPRPCQPHKSVSAPSPPPHVPASPTSPRPVHPHQPTSSPAPQVCVCSIPPPPHVLPSPISPRPVHPHQPTSPSSPSPCPGPSTHTSPRRPFSPHQRLGGGSGQGVQPVGDRPVPGAGREPPLPRVPTGAGHRLSPPILPSQLGKKIEMVLMVYDCEGLGLKHLWKPAVDTYGEVRGSLPDPPPFPGPGPPSPGCGSDAGIRAGSWPRGTMQEQLLSMFEENYPESLKRLFIVKAPKIFPVAYNLVKHFLSEDTRKKVVVLGSNWKEVLQKYIDPEQIPVEYGGTLTDPDGDPKCPSKINYGGDVPQHYYVRNQLAQQYEHTVVVSRGSSYQVEYEILFPGCVLRWQFRSEGADVGFGVYLKTKIGERQRAGEMTEVYPNQRYNSHMVPEDGSLTCSTPGICERIPLPRGGWGDPGALPVSPTPPRLPADVLRFDNTYSYLHAKKVSYSVEVLLPDAASAQQIQKLGDRLSEVALNHSP</sequence>
<proteinExistence type="predicted"/>
<dbReference type="InterPro" id="IPR051064">
    <property type="entry name" value="SEC14/CRAL-TRIO_domain"/>
</dbReference>
<dbReference type="SUPFAM" id="SSF46938">
    <property type="entry name" value="CRAL/TRIO N-terminal domain"/>
    <property type="match status" value="1"/>
</dbReference>
<dbReference type="SUPFAM" id="SSF101576">
    <property type="entry name" value="Supernatant protein factor (SPF), C-terminal domain"/>
    <property type="match status" value="2"/>
</dbReference>
<dbReference type="CDD" id="cd00170">
    <property type="entry name" value="SEC14"/>
    <property type="match status" value="1"/>
</dbReference>
<dbReference type="InterPro" id="IPR036598">
    <property type="entry name" value="GOLD_dom_sf"/>
</dbReference>
<gene>
    <name evidence="4" type="ORF">QYF61_018015</name>
</gene>
<dbReference type="Proteomes" id="UP001333110">
    <property type="component" value="Unassembled WGS sequence"/>
</dbReference>
<keyword evidence="5" id="KW-1185">Reference proteome</keyword>
<feature type="region of interest" description="Disordered" evidence="1">
    <location>
        <begin position="195"/>
        <end position="357"/>
    </location>
</feature>
<feature type="compositionally biased region" description="Pro residues" evidence="1">
    <location>
        <begin position="266"/>
        <end position="281"/>
    </location>
</feature>
<evidence type="ECO:0000256" key="1">
    <source>
        <dbReference type="SAM" id="MobiDB-lite"/>
    </source>
</evidence>
<dbReference type="InterPro" id="IPR001251">
    <property type="entry name" value="CRAL-TRIO_dom"/>
</dbReference>
<accession>A0AAN7RMY3</accession>
<evidence type="ECO:0008006" key="6">
    <source>
        <dbReference type="Google" id="ProtNLM"/>
    </source>
</evidence>
<feature type="compositionally biased region" description="Pro residues" evidence="1">
    <location>
        <begin position="232"/>
        <end position="247"/>
    </location>
</feature>